<dbReference type="InterPro" id="IPR035412">
    <property type="entry name" value="Terminase_L_N"/>
</dbReference>
<dbReference type="EMBL" id="MT142536">
    <property type="protein sequence ID" value="QJA84830.1"/>
    <property type="molecule type" value="Genomic_DNA"/>
</dbReference>
<evidence type="ECO:0000259" key="1">
    <source>
        <dbReference type="Pfam" id="PF04466"/>
    </source>
</evidence>
<organism evidence="3">
    <name type="scientific">viral metagenome</name>
    <dbReference type="NCBI Taxonomy" id="1070528"/>
    <lineage>
        <taxon>unclassified sequences</taxon>
        <taxon>metagenomes</taxon>
        <taxon>organismal metagenomes</taxon>
    </lineage>
</organism>
<dbReference type="Gene3D" id="3.30.420.240">
    <property type="match status" value="1"/>
</dbReference>
<dbReference type="Gene3D" id="3.40.50.300">
    <property type="entry name" value="P-loop containing nucleotide triphosphate hydrolases"/>
    <property type="match status" value="1"/>
</dbReference>
<gene>
    <name evidence="2" type="ORF">MM415A01761_0004</name>
    <name evidence="3" type="ORF">MM415B02343_0004</name>
</gene>
<reference evidence="3" key="1">
    <citation type="submission" date="2020-03" db="EMBL/GenBank/DDBJ databases">
        <title>The deep terrestrial virosphere.</title>
        <authorList>
            <person name="Holmfeldt K."/>
            <person name="Nilsson E."/>
            <person name="Simone D."/>
            <person name="Lopez-Fernandez M."/>
            <person name="Wu X."/>
            <person name="de Brujin I."/>
            <person name="Lundin D."/>
            <person name="Andersson A."/>
            <person name="Bertilsson S."/>
            <person name="Dopson M."/>
        </authorList>
    </citation>
    <scope>NUCLEOTIDE SEQUENCE</scope>
    <source>
        <strain evidence="2">MM415A01761</strain>
        <strain evidence="3">MM415B02343</strain>
    </source>
</reference>
<evidence type="ECO:0000313" key="2">
    <source>
        <dbReference type="EMBL" id="QJA75545.1"/>
    </source>
</evidence>
<accession>A0A6M3KSK0</accession>
<dbReference type="Pfam" id="PF04466">
    <property type="entry name" value="Terminase_3"/>
    <property type="match status" value="1"/>
</dbReference>
<name>A0A6M3KSK0_9ZZZZ</name>
<feature type="domain" description="Phage terminase large subunit N-terminal" evidence="1">
    <location>
        <begin position="59"/>
        <end position="173"/>
    </location>
</feature>
<dbReference type="InterPro" id="IPR027417">
    <property type="entry name" value="P-loop_NTPase"/>
</dbReference>
<sequence>MAGVAECVQLCIDYPGAVGIMARQNLPAFKRTVLVEMERYFAAGIHIDGEYKKLITQHHSTDHYIQFYNGSRVWYTGLVDDSKGLISQMGTTISFFFIDQVEECSEMHFNNLLGRLSLNLPNIKYKYILTANPMPGWVKQRFIEGKPADFVYIPSLPKDNPYLPPTYEEELRAIYPKELAEAWLDGNWDVMESGNFLFSWAEITRAVDKDTSQEGELHMGVDFAWSSGDENVAIIRQGNKMLSFDRWIYKMEDSLLSVDKVIELIERFQIPHKNVKVDAVSGGSPMYSGLVAKGYNVTPIIAGAKADDEEHYINKRAEMFYQLQARFRRDEISIVEDRDLKAQLSSIKYKPAQEKRMQLISKEEMRSHGEHSPDRADALALAFYEPVQRNPVIRWL</sequence>
<proteinExistence type="predicted"/>
<dbReference type="AlphaFoldDB" id="A0A6M3KSK0"/>
<dbReference type="EMBL" id="MT142170">
    <property type="protein sequence ID" value="QJA75545.1"/>
    <property type="molecule type" value="Genomic_DNA"/>
</dbReference>
<evidence type="ECO:0000313" key="3">
    <source>
        <dbReference type="EMBL" id="QJA84830.1"/>
    </source>
</evidence>
<protein>
    <submittedName>
        <fullName evidence="3">Putative terminase</fullName>
    </submittedName>
</protein>